<gene>
    <name evidence="1" type="ORF">HNR42_000502</name>
</gene>
<protein>
    <submittedName>
        <fullName evidence="1">Uncharacterized protein</fullName>
    </submittedName>
</protein>
<reference evidence="1 2" key="1">
    <citation type="submission" date="2020-08" db="EMBL/GenBank/DDBJ databases">
        <title>Genomic Encyclopedia of Type Strains, Phase IV (KMG-IV): sequencing the most valuable type-strain genomes for metagenomic binning, comparative biology and taxonomic classification.</title>
        <authorList>
            <person name="Goeker M."/>
        </authorList>
    </citation>
    <scope>NUCLEOTIDE SEQUENCE [LARGE SCALE GENOMIC DNA]</scope>
    <source>
        <strain evidence="1 2">DSM 21458</strain>
    </source>
</reference>
<evidence type="ECO:0000313" key="2">
    <source>
        <dbReference type="Proteomes" id="UP000569951"/>
    </source>
</evidence>
<dbReference type="AlphaFoldDB" id="A0A841HYR1"/>
<keyword evidence="2" id="KW-1185">Reference proteome</keyword>
<dbReference type="RefSeq" id="WP_183984195.1">
    <property type="nucleotide sequence ID" value="NZ_JACHHG010000002.1"/>
</dbReference>
<proteinExistence type="predicted"/>
<comment type="caution">
    <text evidence="1">The sequence shown here is derived from an EMBL/GenBank/DDBJ whole genome shotgun (WGS) entry which is preliminary data.</text>
</comment>
<organism evidence="1 2">
    <name type="scientific">Deinobacterium chartae</name>
    <dbReference type="NCBI Taxonomy" id="521158"/>
    <lineage>
        <taxon>Bacteria</taxon>
        <taxon>Thermotogati</taxon>
        <taxon>Deinococcota</taxon>
        <taxon>Deinococci</taxon>
        <taxon>Deinococcales</taxon>
        <taxon>Deinococcaceae</taxon>
        <taxon>Deinobacterium</taxon>
    </lineage>
</organism>
<dbReference type="EMBL" id="JACHHG010000002">
    <property type="protein sequence ID" value="MBB6097088.1"/>
    <property type="molecule type" value="Genomic_DNA"/>
</dbReference>
<accession>A0A841HYR1</accession>
<sequence>MQKRVIINYFKAIESAYISKKQWHNKSNNPFLRSYGFTGAIDYLITTLLKECARRQSFTVETFADILQLEKYSILTHEDMKSLDGKTAKKRVVDYLEQSMISGISSSDEYEI</sequence>
<dbReference type="Proteomes" id="UP000569951">
    <property type="component" value="Unassembled WGS sequence"/>
</dbReference>
<evidence type="ECO:0000313" key="1">
    <source>
        <dbReference type="EMBL" id="MBB6097088.1"/>
    </source>
</evidence>
<name>A0A841HYR1_9DEIO</name>